<evidence type="ECO:0000313" key="2">
    <source>
        <dbReference type="EMBL" id="AIC15315.1"/>
    </source>
</evidence>
<accession>A0A060HJ42</accession>
<dbReference type="KEGG" id="nvn:NVIE_010870"/>
<keyword evidence="3" id="KW-1185">Reference proteome</keyword>
<dbReference type="OrthoDB" id="384476at2157"/>
<proteinExistence type="predicted"/>
<keyword evidence="1" id="KW-0472">Membrane</keyword>
<feature type="transmembrane region" description="Helical" evidence="1">
    <location>
        <begin position="20"/>
        <end position="41"/>
    </location>
</feature>
<dbReference type="AlphaFoldDB" id="A0A060HJ42"/>
<dbReference type="RefSeq" id="WP_144239522.1">
    <property type="nucleotide sequence ID" value="NZ_CP007536.1"/>
</dbReference>
<protein>
    <submittedName>
        <fullName evidence="2">Uncharacterized protein</fullName>
    </submittedName>
</protein>
<dbReference type="EMBL" id="CP007536">
    <property type="protein sequence ID" value="AIC15315.1"/>
    <property type="molecule type" value="Genomic_DNA"/>
</dbReference>
<reference evidence="2 3" key="1">
    <citation type="journal article" date="2014" name="Int. J. Syst. Evol. Microbiol.">
        <title>Nitrososphaera viennensis gen. nov., sp. nov., an aerobic and mesophilic, ammonia-oxidizing archaeon from soil and a member of the archaeal phylum Thaumarchaeota.</title>
        <authorList>
            <person name="Stieglmeier M."/>
            <person name="Klingl A."/>
            <person name="Alves R.J."/>
            <person name="Rittmann S.K."/>
            <person name="Melcher M."/>
            <person name="Leisch N."/>
            <person name="Schleper C."/>
        </authorList>
    </citation>
    <scope>NUCLEOTIDE SEQUENCE [LARGE SCALE GENOMIC DNA]</scope>
    <source>
        <strain evidence="2">EN76</strain>
    </source>
</reference>
<dbReference type="Proteomes" id="UP000027093">
    <property type="component" value="Chromosome"/>
</dbReference>
<evidence type="ECO:0000313" key="3">
    <source>
        <dbReference type="Proteomes" id="UP000027093"/>
    </source>
</evidence>
<dbReference type="GeneID" id="74946346"/>
<gene>
    <name evidence="2" type="ORF">NVIE_010870</name>
</gene>
<evidence type="ECO:0000256" key="1">
    <source>
        <dbReference type="SAM" id="Phobius"/>
    </source>
</evidence>
<dbReference type="HOGENOM" id="CLU_1212635_0_0_2"/>
<sequence length="228" mass="25171">MSHRRVYGRITPAISHKHLAMAVIGLLAAVSTSVIISSQMFRQADAQGGGGTYRVEFTKVTILDDNDPDSRIFGSDNGEFKLFGVVNGQQKYLDTCNAPSPSRTCDGAMYSVTNGEVVRFANKYIDVTIPQGGVLNVAAYGLEYDGKRWTVPRPPAWDASYCHTLAGSPSCDYIFQIINSPSWISTFDTNDQIGYVNHAYAGPNYERSNVNAFSHTDEYILTYKITRL</sequence>
<organism evidence="2 3">
    <name type="scientific">Nitrososphaera viennensis EN76</name>
    <dbReference type="NCBI Taxonomy" id="926571"/>
    <lineage>
        <taxon>Archaea</taxon>
        <taxon>Nitrososphaerota</taxon>
        <taxon>Nitrososphaeria</taxon>
        <taxon>Nitrososphaerales</taxon>
        <taxon>Nitrososphaeraceae</taxon>
        <taxon>Nitrososphaera</taxon>
    </lineage>
</organism>
<name>A0A060HJ42_9ARCH</name>
<keyword evidence="1" id="KW-0812">Transmembrane</keyword>
<keyword evidence="1" id="KW-1133">Transmembrane helix</keyword>